<feature type="chain" id="PRO_5046730219" description="Chitin-binding type-2 domain-containing protein" evidence="1">
    <location>
        <begin position="26"/>
        <end position="115"/>
    </location>
</feature>
<evidence type="ECO:0000313" key="3">
    <source>
        <dbReference type="Proteomes" id="UP001642540"/>
    </source>
</evidence>
<dbReference type="Gene3D" id="2.170.140.10">
    <property type="entry name" value="Chitin binding domain"/>
    <property type="match status" value="1"/>
</dbReference>
<evidence type="ECO:0008006" key="4">
    <source>
        <dbReference type="Google" id="ProtNLM"/>
    </source>
</evidence>
<organism evidence="2 3">
    <name type="scientific">Orchesella dallaii</name>
    <dbReference type="NCBI Taxonomy" id="48710"/>
    <lineage>
        <taxon>Eukaryota</taxon>
        <taxon>Metazoa</taxon>
        <taxon>Ecdysozoa</taxon>
        <taxon>Arthropoda</taxon>
        <taxon>Hexapoda</taxon>
        <taxon>Collembola</taxon>
        <taxon>Entomobryomorpha</taxon>
        <taxon>Entomobryoidea</taxon>
        <taxon>Orchesellidae</taxon>
        <taxon>Orchesellinae</taxon>
        <taxon>Orchesella</taxon>
    </lineage>
</organism>
<keyword evidence="1" id="KW-0732">Signal</keyword>
<proteinExistence type="predicted"/>
<protein>
    <recommendedName>
        <fullName evidence="4">Chitin-binding type-2 domain-containing protein</fullName>
    </recommendedName>
</protein>
<dbReference type="EMBL" id="CAXLJM020000076">
    <property type="protein sequence ID" value="CAL8129174.1"/>
    <property type="molecule type" value="Genomic_DNA"/>
</dbReference>
<reference evidence="2 3" key="1">
    <citation type="submission" date="2024-08" db="EMBL/GenBank/DDBJ databases">
        <authorList>
            <person name="Cucini C."/>
            <person name="Frati F."/>
        </authorList>
    </citation>
    <scope>NUCLEOTIDE SEQUENCE [LARGE SCALE GENOMIC DNA]</scope>
</reference>
<accession>A0ABP1RJL3</accession>
<comment type="caution">
    <text evidence="2">The sequence shown here is derived from an EMBL/GenBank/DDBJ whole genome shotgun (WGS) entry which is preliminary data.</text>
</comment>
<feature type="signal peptide" evidence="1">
    <location>
        <begin position="1"/>
        <end position="25"/>
    </location>
</feature>
<keyword evidence="3" id="KW-1185">Reference proteome</keyword>
<evidence type="ECO:0000256" key="1">
    <source>
        <dbReference type="SAM" id="SignalP"/>
    </source>
</evidence>
<evidence type="ECO:0000313" key="2">
    <source>
        <dbReference type="EMBL" id="CAL8129174.1"/>
    </source>
</evidence>
<dbReference type="Proteomes" id="UP001642540">
    <property type="component" value="Unassembled WGS sequence"/>
</dbReference>
<name>A0ABP1RJL3_9HEXA</name>
<sequence length="115" mass="12380">MVSTSLKCFVLAILAVLSILQLTTGSFAPPTELRGGISDPIYPCYGAPGSKYEDSTNCTTFYQCNESGLAAWMQCAPCQQDFIGSCCSSDRLCFNSATGDCDWCYNVNCGSRACY</sequence>
<gene>
    <name evidence="2" type="ORF">ODALV1_LOCUS22937</name>
</gene>